<dbReference type="PANTHER" id="PTHR47962">
    <property type="entry name" value="ATP-DEPENDENT HELICASE LHR-RELATED-RELATED"/>
    <property type="match status" value="1"/>
</dbReference>
<dbReference type="GO" id="GO:0003677">
    <property type="term" value="F:DNA binding"/>
    <property type="evidence" value="ECO:0007669"/>
    <property type="project" value="TreeGrafter"/>
</dbReference>
<accession>A0A382AS75</accession>
<dbReference type="GO" id="GO:0016887">
    <property type="term" value="F:ATP hydrolysis activity"/>
    <property type="evidence" value="ECO:0007669"/>
    <property type="project" value="TreeGrafter"/>
</dbReference>
<dbReference type="InterPro" id="IPR052511">
    <property type="entry name" value="ATP-dep_Helicase"/>
</dbReference>
<dbReference type="GO" id="GO:0005524">
    <property type="term" value="F:ATP binding"/>
    <property type="evidence" value="ECO:0007669"/>
    <property type="project" value="InterPro"/>
</dbReference>
<dbReference type="EMBL" id="UINC01026441">
    <property type="protein sequence ID" value="SVB03893.1"/>
    <property type="molecule type" value="Genomic_DNA"/>
</dbReference>
<feature type="region of interest" description="Disordered" evidence="1">
    <location>
        <begin position="419"/>
        <end position="483"/>
    </location>
</feature>
<proteinExistence type="predicted"/>
<dbReference type="InterPro" id="IPR011545">
    <property type="entry name" value="DEAD/DEAH_box_helicase_dom"/>
</dbReference>
<dbReference type="PROSITE" id="PS51192">
    <property type="entry name" value="HELICASE_ATP_BIND_1"/>
    <property type="match status" value="1"/>
</dbReference>
<organism evidence="3">
    <name type="scientific">marine metagenome</name>
    <dbReference type="NCBI Taxonomy" id="408172"/>
    <lineage>
        <taxon>unclassified sequences</taxon>
        <taxon>metagenomes</taxon>
        <taxon>ecological metagenomes</taxon>
    </lineage>
</organism>
<dbReference type="InterPro" id="IPR014001">
    <property type="entry name" value="Helicase_ATP-bd"/>
</dbReference>
<feature type="non-terminal residue" evidence="3">
    <location>
        <position position="483"/>
    </location>
</feature>
<name>A0A382AS75_9ZZZZ</name>
<feature type="compositionally biased region" description="Basic residues" evidence="1">
    <location>
        <begin position="449"/>
        <end position="459"/>
    </location>
</feature>
<evidence type="ECO:0000256" key="1">
    <source>
        <dbReference type="SAM" id="MobiDB-lite"/>
    </source>
</evidence>
<dbReference type="AlphaFoldDB" id="A0A382AS75"/>
<dbReference type="SMART" id="SM00487">
    <property type="entry name" value="DEXDc"/>
    <property type="match status" value="1"/>
</dbReference>
<dbReference type="InterPro" id="IPR027417">
    <property type="entry name" value="P-loop_NTPase"/>
</dbReference>
<gene>
    <name evidence="3" type="ORF">METZ01_LOCUS156747</name>
</gene>
<dbReference type="Gene3D" id="3.40.50.300">
    <property type="entry name" value="P-loop containing nucleotide triphosphate hydrolases"/>
    <property type="match status" value="1"/>
</dbReference>
<protein>
    <recommendedName>
        <fullName evidence="2">Helicase ATP-binding domain-containing protein</fullName>
    </recommendedName>
</protein>
<sequence>MEFPATESSPTRYITRTGELVRTLGHTYEFWHRGRPGVTATRWLVEDKKIPERTIPAEEFRDEVLSKLEEWVPGGPGMNLRKAAWEVCTAVAETIAQQIDADWDDVSFSRFQRDSTLRILEARYRGNSRNKAQVLTAGVGSGKTIGFSIAALIEARRSMLDAAHAGNVNHLTISLFVYPRTQLCKDQHREICKFATNMKDKDTHNDVGLQPWLELYESYKRRQMNATSGVIEMYGEGATPMPVIVTTYETLKRRMRRPEFMAKISNHLSTVVLDEIHLTSGVGGGMAAYLLSRLSAAPRGAGREIYWIGASATIARPDEHAARLFGIEPREVGVVDPKPEELIQDGINHHVFIRPNPGMSTLGVLVNTTSKVLHQRRDDLPVEREGDDELRSKAIGFADNLEMLGRWNDDLRENERTAEEWRRGGRAHATSEDTSSWNPKQRELPYALRSHKPLQRRLSSKGGDDSKIPGDALADLSGLFDSE</sequence>
<feature type="domain" description="Helicase ATP-binding" evidence="2">
    <location>
        <begin position="124"/>
        <end position="332"/>
    </location>
</feature>
<evidence type="ECO:0000313" key="3">
    <source>
        <dbReference type="EMBL" id="SVB03893.1"/>
    </source>
</evidence>
<evidence type="ECO:0000259" key="2">
    <source>
        <dbReference type="PROSITE" id="PS51192"/>
    </source>
</evidence>
<dbReference type="Pfam" id="PF00270">
    <property type="entry name" value="DEAD"/>
    <property type="match status" value="1"/>
</dbReference>
<dbReference type="SUPFAM" id="SSF52540">
    <property type="entry name" value="P-loop containing nucleoside triphosphate hydrolases"/>
    <property type="match status" value="1"/>
</dbReference>
<dbReference type="PANTHER" id="PTHR47962:SF5">
    <property type="entry name" value="ATP-DEPENDENT HELICASE LHR-RELATED"/>
    <property type="match status" value="1"/>
</dbReference>
<reference evidence="3" key="1">
    <citation type="submission" date="2018-05" db="EMBL/GenBank/DDBJ databases">
        <authorList>
            <person name="Lanie J.A."/>
            <person name="Ng W.-L."/>
            <person name="Kazmierczak K.M."/>
            <person name="Andrzejewski T.M."/>
            <person name="Davidsen T.M."/>
            <person name="Wayne K.J."/>
            <person name="Tettelin H."/>
            <person name="Glass J.I."/>
            <person name="Rusch D."/>
            <person name="Podicherti R."/>
            <person name="Tsui H.-C.T."/>
            <person name="Winkler M.E."/>
        </authorList>
    </citation>
    <scope>NUCLEOTIDE SEQUENCE</scope>
</reference>